<evidence type="ECO:0000256" key="2">
    <source>
        <dbReference type="ARBA" id="ARBA00007357"/>
    </source>
</evidence>
<dbReference type="InterPro" id="IPR000718">
    <property type="entry name" value="Peptidase_M13"/>
</dbReference>
<dbReference type="PANTHER" id="PTHR11733">
    <property type="entry name" value="ZINC METALLOPROTEASE FAMILY M13 NEPRILYSIN-RELATED"/>
    <property type="match status" value="1"/>
</dbReference>
<name>A0ABQ2BEZ9_9SPHI</name>
<evidence type="ECO:0000313" key="10">
    <source>
        <dbReference type="EMBL" id="GGI23063.1"/>
    </source>
</evidence>
<organism evidence="10 11">
    <name type="scientific">Pedobacter mendelii</name>
    <dbReference type="NCBI Taxonomy" id="1908240"/>
    <lineage>
        <taxon>Bacteria</taxon>
        <taxon>Pseudomonadati</taxon>
        <taxon>Bacteroidota</taxon>
        <taxon>Sphingobacteriia</taxon>
        <taxon>Sphingobacteriales</taxon>
        <taxon>Sphingobacteriaceae</taxon>
        <taxon>Pedobacter</taxon>
    </lineage>
</organism>
<keyword evidence="11" id="KW-1185">Reference proteome</keyword>
<protein>
    <submittedName>
        <fullName evidence="10">Peptidase M13</fullName>
    </submittedName>
</protein>
<dbReference type="Pfam" id="PF01431">
    <property type="entry name" value="Peptidase_M13"/>
    <property type="match status" value="1"/>
</dbReference>
<keyword evidence="7" id="KW-0482">Metalloprotease</keyword>
<dbReference type="Gene3D" id="3.40.390.10">
    <property type="entry name" value="Collagenase (Catalytic Domain)"/>
    <property type="match status" value="1"/>
</dbReference>
<evidence type="ECO:0000256" key="1">
    <source>
        <dbReference type="ARBA" id="ARBA00001947"/>
    </source>
</evidence>
<keyword evidence="5" id="KW-0378">Hydrolase</keyword>
<keyword evidence="4" id="KW-0479">Metal-binding</keyword>
<comment type="cofactor">
    <cofactor evidence="1">
        <name>Zn(2+)</name>
        <dbReference type="ChEBI" id="CHEBI:29105"/>
    </cofactor>
</comment>
<evidence type="ECO:0000259" key="9">
    <source>
        <dbReference type="Pfam" id="PF05649"/>
    </source>
</evidence>
<dbReference type="InterPro" id="IPR042089">
    <property type="entry name" value="Peptidase_M13_dom_2"/>
</dbReference>
<comment type="similarity">
    <text evidence="2">Belongs to the peptidase M13 family.</text>
</comment>
<comment type="caution">
    <text evidence="10">The sequence shown here is derived from an EMBL/GenBank/DDBJ whole genome shotgun (WGS) entry which is preliminary data.</text>
</comment>
<dbReference type="Gene3D" id="1.10.1380.10">
    <property type="entry name" value="Neutral endopeptidase , domain2"/>
    <property type="match status" value="1"/>
</dbReference>
<dbReference type="InterPro" id="IPR024079">
    <property type="entry name" value="MetalloPept_cat_dom_sf"/>
</dbReference>
<sequence length="694" mass="78857">MLFVALIFLTNYNPMKRKLFLPAAALLLLAACQNDKNHQAAEADQRTVFFDAVGMDTTIKPGDNFFLYANGKWMKNTQIPKTETGWGSFYMLYNDNIKNLRSILEHAAKSSVSKGSAEQKVGDFYASGMDSVTIEKLGIEPIKPLLSKIDAIKNDKDLINFIAEGFKDGEGDLLGFGIEPDDKMSSKNALVFSQSGINLPERSYYLDKDEKAKKIRTEYVKYINKIFSLAGDSLNAAKYADDILKLETAIAESHSTPVELRDPQKNYNKFAVADFQKQMPNIDFKSVLSKLGANTDTVIVRQPKYYQELSSLLKNQPINVWKEKLKFDALNTSSNSLTKAFRTARFDFFGKTLYGQPSQTERWKAMVSNTDRNLGDLLGQLYAEQYFKPEAKKRMLELVNNLQKVYEGRIKKVDWMTPETKKKALEKLNAFVKKIGYPDKWKKYDDVEISKNTYYANLQSAKKHDYKEMMDKLGKPVDKTEWGMTPPTVNAYYNPSFNEIVFPAGILQFPFFAFNADDAINYGGIGAVIGHEMTHGFDDQGRQYDAAGNLKEWWTKDDAAKFKTKADKVVAFYNNFSLLDNQHVNGALTLGENLADIGGLNIAYDAFKLTEQGKGDKKIDGFTPDQRFFLSFAQVWRVKNRDESMRVRLKTDPHSPEMFRVNGPVYNMEAFYKAFNIPATAKMYVVPANRLGVW</sequence>
<evidence type="ECO:0000256" key="4">
    <source>
        <dbReference type="ARBA" id="ARBA00022723"/>
    </source>
</evidence>
<dbReference type="InterPro" id="IPR008753">
    <property type="entry name" value="Peptidase_M13_N"/>
</dbReference>
<feature type="domain" description="Peptidase M13 N-terminal" evidence="9">
    <location>
        <begin position="61"/>
        <end position="438"/>
    </location>
</feature>
<evidence type="ECO:0000256" key="5">
    <source>
        <dbReference type="ARBA" id="ARBA00022801"/>
    </source>
</evidence>
<dbReference type="SUPFAM" id="SSF55486">
    <property type="entry name" value="Metalloproteases ('zincins'), catalytic domain"/>
    <property type="match status" value="1"/>
</dbReference>
<proteinExistence type="inferred from homology"/>
<evidence type="ECO:0000256" key="3">
    <source>
        <dbReference type="ARBA" id="ARBA00022670"/>
    </source>
</evidence>
<dbReference type="Pfam" id="PF05649">
    <property type="entry name" value="Peptidase_M13_N"/>
    <property type="match status" value="1"/>
</dbReference>
<gene>
    <name evidence="10" type="ORF">GCM10008119_05790</name>
</gene>
<dbReference type="EMBL" id="BMDJ01000001">
    <property type="protein sequence ID" value="GGI23063.1"/>
    <property type="molecule type" value="Genomic_DNA"/>
</dbReference>
<evidence type="ECO:0000313" key="11">
    <source>
        <dbReference type="Proteomes" id="UP000645390"/>
    </source>
</evidence>
<dbReference type="PROSITE" id="PS51885">
    <property type="entry name" value="NEPRILYSIN"/>
    <property type="match status" value="1"/>
</dbReference>
<keyword evidence="3" id="KW-0645">Protease</keyword>
<dbReference type="PRINTS" id="PR00786">
    <property type="entry name" value="NEPRILYSIN"/>
</dbReference>
<dbReference type="PANTHER" id="PTHR11733:SF167">
    <property type="entry name" value="FI17812P1-RELATED"/>
    <property type="match status" value="1"/>
</dbReference>
<evidence type="ECO:0000259" key="8">
    <source>
        <dbReference type="Pfam" id="PF01431"/>
    </source>
</evidence>
<accession>A0ABQ2BEZ9</accession>
<evidence type="ECO:0000256" key="6">
    <source>
        <dbReference type="ARBA" id="ARBA00022833"/>
    </source>
</evidence>
<dbReference type="CDD" id="cd08662">
    <property type="entry name" value="M13"/>
    <property type="match status" value="1"/>
</dbReference>
<reference evidence="11" key="1">
    <citation type="journal article" date="2019" name="Int. J. Syst. Evol. Microbiol.">
        <title>The Global Catalogue of Microorganisms (GCM) 10K type strain sequencing project: providing services to taxonomists for standard genome sequencing and annotation.</title>
        <authorList>
            <consortium name="The Broad Institute Genomics Platform"/>
            <consortium name="The Broad Institute Genome Sequencing Center for Infectious Disease"/>
            <person name="Wu L."/>
            <person name="Ma J."/>
        </authorList>
    </citation>
    <scope>NUCLEOTIDE SEQUENCE [LARGE SCALE GENOMIC DNA]</scope>
    <source>
        <strain evidence="11">CCM 8939</strain>
    </source>
</reference>
<keyword evidence="6" id="KW-0862">Zinc</keyword>
<evidence type="ECO:0000256" key="7">
    <source>
        <dbReference type="ARBA" id="ARBA00023049"/>
    </source>
</evidence>
<feature type="domain" description="Peptidase M13 C-terminal" evidence="8">
    <location>
        <begin position="490"/>
        <end position="690"/>
    </location>
</feature>
<dbReference type="Proteomes" id="UP000645390">
    <property type="component" value="Unassembled WGS sequence"/>
</dbReference>
<dbReference type="InterPro" id="IPR018497">
    <property type="entry name" value="Peptidase_M13_C"/>
</dbReference>